<dbReference type="GO" id="GO:0050567">
    <property type="term" value="F:glutaminyl-tRNA synthase (glutamine-hydrolyzing) activity"/>
    <property type="evidence" value="ECO:0007669"/>
    <property type="project" value="UniProtKB-UniRule"/>
</dbReference>
<dbReference type="SUPFAM" id="SSF141000">
    <property type="entry name" value="Glu-tRNAGln amidotransferase C subunit"/>
    <property type="match status" value="1"/>
</dbReference>
<comment type="caution">
    <text evidence="2">The sequence shown here is derived from an EMBL/GenBank/DDBJ whole genome shotgun (WGS) entry which is preliminary data.</text>
</comment>
<dbReference type="InterPro" id="IPR036113">
    <property type="entry name" value="Asp/Glu-ADT_sf_sub_c"/>
</dbReference>
<reference evidence="2 3" key="1">
    <citation type="journal article" date="2016" name="Nat. Commun.">
        <title>Thousands of microbial genomes shed light on interconnected biogeochemical processes in an aquifer system.</title>
        <authorList>
            <person name="Anantharaman K."/>
            <person name="Brown C.T."/>
            <person name="Hug L.A."/>
            <person name="Sharon I."/>
            <person name="Castelle C.J."/>
            <person name="Probst A.J."/>
            <person name="Thomas B.C."/>
            <person name="Singh A."/>
            <person name="Wilkins M.J."/>
            <person name="Karaoz U."/>
            <person name="Brodie E.L."/>
            <person name="Williams K.H."/>
            <person name="Hubbard S.S."/>
            <person name="Banfield J.F."/>
        </authorList>
    </citation>
    <scope>NUCLEOTIDE SEQUENCE [LARGE SCALE GENOMIC DNA]</scope>
</reference>
<dbReference type="GO" id="GO:0050566">
    <property type="term" value="F:asparaginyl-tRNA synthase (glutamine-hydrolyzing) activity"/>
    <property type="evidence" value="ECO:0007669"/>
    <property type="project" value="RHEA"/>
</dbReference>
<dbReference type="PANTHER" id="PTHR15004">
    <property type="entry name" value="GLUTAMYL-TRNA(GLN) AMIDOTRANSFERASE SUBUNIT C, MITOCHONDRIAL"/>
    <property type="match status" value="1"/>
</dbReference>
<dbReference type="AlphaFoldDB" id="A0A1F7L0F2"/>
<keyword evidence="1" id="KW-0547">Nucleotide-binding</keyword>
<dbReference type="Pfam" id="PF02686">
    <property type="entry name" value="GatC"/>
    <property type="match status" value="1"/>
</dbReference>
<dbReference type="EMBL" id="MGBR01000001">
    <property type="protein sequence ID" value="OGK73571.1"/>
    <property type="molecule type" value="Genomic_DNA"/>
</dbReference>
<dbReference type="EC" id="6.3.5.-" evidence="1"/>
<dbReference type="PANTHER" id="PTHR15004:SF0">
    <property type="entry name" value="GLUTAMYL-TRNA(GLN) AMIDOTRANSFERASE SUBUNIT C, MITOCHONDRIAL"/>
    <property type="match status" value="1"/>
</dbReference>
<evidence type="ECO:0000313" key="3">
    <source>
        <dbReference type="Proteomes" id="UP000177050"/>
    </source>
</evidence>
<comment type="similarity">
    <text evidence="1">Belongs to the GatC family.</text>
</comment>
<dbReference type="Proteomes" id="UP000177050">
    <property type="component" value="Unassembled WGS sequence"/>
</dbReference>
<dbReference type="InterPro" id="IPR003837">
    <property type="entry name" value="GatC"/>
</dbReference>
<comment type="catalytic activity">
    <reaction evidence="1">
        <text>L-glutamyl-tRNA(Gln) + L-glutamine + ATP + H2O = L-glutaminyl-tRNA(Gln) + L-glutamate + ADP + phosphate + H(+)</text>
        <dbReference type="Rhea" id="RHEA:17521"/>
        <dbReference type="Rhea" id="RHEA-COMP:9681"/>
        <dbReference type="Rhea" id="RHEA-COMP:9684"/>
        <dbReference type="ChEBI" id="CHEBI:15377"/>
        <dbReference type="ChEBI" id="CHEBI:15378"/>
        <dbReference type="ChEBI" id="CHEBI:29985"/>
        <dbReference type="ChEBI" id="CHEBI:30616"/>
        <dbReference type="ChEBI" id="CHEBI:43474"/>
        <dbReference type="ChEBI" id="CHEBI:58359"/>
        <dbReference type="ChEBI" id="CHEBI:78520"/>
        <dbReference type="ChEBI" id="CHEBI:78521"/>
        <dbReference type="ChEBI" id="CHEBI:456216"/>
    </reaction>
</comment>
<dbReference type="GO" id="GO:0006412">
    <property type="term" value="P:translation"/>
    <property type="evidence" value="ECO:0007669"/>
    <property type="project" value="UniProtKB-UniRule"/>
</dbReference>
<dbReference type="NCBIfam" id="TIGR00135">
    <property type="entry name" value="gatC"/>
    <property type="match status" value="1"/>
</dbReference>
<gene>
    <name evidence="1" type="primary">gatC</name>
    <name evidence="2" type="ORF">A3K52_02145</name>
</gene>
<comment type="catalytic activity">
    <reaction evidence="1">
        <text>L-aspartyl-tRNA(Asn) + L-glutamine + ATP + H2O = L-asparaginyl-tRNA(Asn) + L-glutamate + ADP + phosphate + 2 H(+)</text>
        <dbReference type="Rhea" id="RHEA:14513"/>
        <dbReference type="Rhea" id="RHEA-COMP:9674"/>
        <dbReference type="Rhea" id="RHEA-COMP:9677"/>
        <dbReference type="ChEBI" id="CHEBI:15377"/>
        <dbReference type="ChEBI" id="CHEBI:15378"/>
        <dbReference type="ChEBI" id="CHEBI:29985"/>
        <dbReference type="ChEBI" id="CHEBI:30616"/>
        <dbReference type="ChEBI" id="CHEBI:43474"/>
        <dbReference type="ChEBI" id="CHEBI:58359"/>
        <dbReference type="ChEBI" id="CHEBI:78515"/>
        <dbReference type="ChEBI" id="CHEBI:78516"/>
        <dbReference type="ChEBI" id="CHEBI:456216"/>
    </reaction>
</comment>
<name>A0A1F7L0F2_9BACT</name>
<dbReference type="GO" id="GO:0070681">
    <property type="term" value="P:glutaminyl-tRNAGln biosynthesis via transamidation"/>
    <property type="evidence" value="ECO:0007669"/>
    <property type="project" value="TreeGrafter"/>
</dbReference>
<organism evidence="2 3">
    <name type="scientific">Candidatus Roizmanbacteria bacterium RIFOXYD1_FULL_38_12</name>
    <dbReference type="NCBI Taxonomy" id="1802093"/>
    <lineage>
        <taxon>Bacteria</taxon>
        <taxon>Candidatus Roizmaniibacteriota</taxon>
    </lineage>
</organism>
<sequence>MVKKALSKEEILHLADLAKLSLTESEIDKYTKQLGETIDFIKNLDELDTKDVLPTNSVVDLKNINFDDGGKNEKSLNEKEALQNAPNIKDKAFIVGRIM</sequence>
<dbReference type="Gene3D" id="1.10.20.60">
    <property type="entry name" value="Glu-tRNAGln amidotransferase C subunit, N-terminal domain"/>
    <property type="match status" value="1"/>
</dbReference>
<proteinExistence type="inferred from homology"/>
<evidence type="ECO:0000313" key="2">
    <source>
        <dbReference type="EMBL" id="OGK73571.1"/>
    </source>
</evidence>
<dbReference type="GO" id="GO:0006450">
    <property type="term" value="P:regulation of translational fidelity"/>
    <property type="evidence" value="ECO:0007669"/>
    <property type="project" value="InterPro"/>
</dbReference>
<keyword evidence="1" id="KW-0436">Ligase</keyword>
<accession>A0A1F7L0F2</accession>
<comment type="function">
    <text evidence="1">Allows the formation of correctly charged Asn-tRNA(Asn) or Gln-tRNA(Gln) through the transamidation of misacylated Asp-tRNA(Asn) or Glu-tRNA(Gln) in organisms which lack either or both of asparaginyl-tRNA or glutaminyl-tRNA synthetases. The reaction takes place in the presence of glutamine and ATP through an activated phospho-Asp-tRNA(Asn) or phospho-Glu-tRNA(Gln).</text>
</comment>
<comment type="subunit">
    <text evidence="1">Heterotrimer of A, B and C subunits.</text>
</comment>
<dbReference type="HAMAP" id="MF_00122">
    <property type="entry name" value="GatC"/>
    <property type="match status" value="1"/>
</dbReference>
<keyword evidence="1" id="KW-0648">Protein biosynthesis</keyword>
<protein>
    <recommendedName>
        <fullName evidence="1">Aspartyl/glutamyl-tRNA(Asn/Gln) amidotransferase subunit C</fullName>
        <shortName evidence="1">Asp/Glu-ADT subunit C</shortName>
        <ecNumber evidence="1">6.3.5.-</ecNumber>
    </recommendedName>
</protein>
<evidence type="ECO:0000256" key="1">
    <source>
        <dbReference type="HAMAP-Rule" id="MF_00122"/>
    </source>
</evidence>
<keyword evidence="1" id="KW-0067">ATP-binding</keyword>
<dbReference type="GO" id="GO:0005524">
    <property type="term" value="F:ATP binding"/>
    <property type="evidence" value="ECO:0007669"/>
    <property type="project" value="UniProtKB-KW"/>
</dbReference>